<dbReference type="EMBL" id="CP014525">
    <property type="protein sequence ID" value="AMW34472.1"/>
    <property type="molecule type" value="Genomic_DNA"/>
</dbReference>
<protein>
    <submittedName>
        <fullName evidence="2">Uncharacterized protein</fullName>
    </submittedName>
</protein>
<dbReference type="OrthoDB" id="8479800at2"/>
<dbReference type="RefSeq" id="WP_066133726.1">
    <property type="nucleotide sequence ID" value="NZ_CP014525.1"/>
</dbReference>
<dbReference type="GeneID" id="53316297"/>
<gene>
    <name evidence="2" type="ORF">AY555_03925</name>
</gene>
<evidence type="ECO:0000313" key="2">
    <source>
        <dbReference type="EMBL" id="AMW34472.1"/>
    </source>
</evidence>
<keyword evidence="3" id="KW-1185">Reference proteome</keyword>
<reference evidence="2 3" key="1">
    <citation type="submission" date="2016-02" db="EMBL/GenBank/DDBJ databases">
        <title>Complete Genome of H5569, the type strain of the newly described species Haematospirillium jordaniae.</title>
        <authorList>
            <person name="Nicholson A.C."/>
            <person name="Humrighouse B.W."/>
            <person name="Loparov V."/>
            <person name="McQuiston J.R."/>
        </authorList>
    </citation>
    <scope>NUCLEOTIDE SEQUENCE [LARGE SCALE GENOMIC DNA]</scope>
    <source>
        <strain evidence="2 3">H5569</strain>
    </source>
</reference>
<name>A0A143DCM2_9PROT</name>
<feature type="region of interest" description="Disordered" evidence="1">
    <location>
        <begin position="27"/>
        <end position="46"/>
    </location>
</feature>
<proteinExistence type="predicted"/>
<accession>A0A143DCM2</accession>
<dbReference type="AlphaFoldDB" id="A0A143DCM2"/>
<evidence type="ECO:0000313" key="3">
    <source>
        <dbReference type="Proteomes" id="UP000076066"/>
    </source>
</evidence>
<organism evidence="2 3">
    <name type="scientific">Haematospirillum jordaniae</name>
    <dbReference type="NCBI Taxonomy" id="1549855"/>
    <lineage>
        <taxon>Bacteria</taxon>
        <taxon>Pseudomonadati</taxon>
        <taxon>Pseudomonadota</taxon>
        <taxon>Alphaproteobacteria</taxon>
        <taxon>Rhodospirillales</taxon>
        <taxon>Novispirillaceae</taxon>
        <taxon>Haematospirillum</taxon>
    </lineage>
</organism>
<evidence type="ECO:0000256" key="1">
    <source>
        <dbReference type="SAM" id="MobiDB-lite"/>
    </source>
</evidence>
<sequence length="114" mass="12341">MPPKNNPLKLNPLQLKTLTLLQVLAGMPDASQPDPETGDPMVTAFPDPHGNHFHLGSWIVSSSDATGLRNESVWKALTRKGLAMSRWPYGISVTAPGMAYETGLKSKILHGSDH</sequence>
<dbReference type="KEGG" id="hjo:AY555_03925"/>
<dbReference type="Proteomes" id="UP000076066">
    <property type="component" value="Chromosome"/>
</dbReference>
<dbReference type="STRING" id="1549855.AY555_03925"/>